<keyword evidence="3" id="KW-0479">Metal-binding</keyword>
<dbReference type="Gene3D" id="3.90.550.10">
    <property type="entry name" value="Spore Coat Polysaccharide Biosynthesis Protein SpsA, Chain A"/>
    <property type="match status" value="1"/>
</dbReference>
<dbReference type="PANTHER" id="PTHR13778">
    <property type="entry name" value="GLYCOSYLTRANSFERASE 8 DOMAIN-CONTAINING PROTEIN"/>
    <property type="match status" value="1"/>
</dbReference>
<dbReference type="SUPFAM" id="SSF53448">
    <property type="entry name" value="Nucleotide-diphospho-sugar transferases"/>
    <property type="match status" value="1"/>
</dbReference>
<evidence type="ECO:0000313" key="5">
    <source>
        <dbReference type="Proteomes" id="UP000004946"/>
    </source>
</evidence>
<dbReference type="CDD" id="cd04194">
    <property type="entry name" value="GT8_A4GalT_like"/>
    <property type="match status" value="1"/>
</dbReference>
<keyword evidence="5" id="KW-1185">Reference proteome</keyword>
<reference evidence="4 5" key="1">
    <citation type="submission" date="2010-12" db="EMBL/GenBank/DDBJ databases">
        <authorList>
            <person name="Muzny D."/>
            <person name="Qin X."/>
            <person name="Buhay C."/>
            <person name="Dugan-Rocha S."/>
            <person name="Ding Y."/>
            <person name="Chen G."/>
            <person name="Hawes A."/>
            <person name="Holder M."/>
            <person name="Jhangiani S."/>
            <person name="Johnson A."/>
            <person name="Khan Z."/>
            <person name="Li Z."/>
            <person name="Liu W."/>
            <person name="Liu X."/>
            <person name="Perez L."/>
            <person name="Shen H."/>
            <person name="Wang Q."/>
            <person name="Watt J."/>
            <person name="Xi L."/>
            <person name="Xin Y."/>
            <person name="Zhou J."/>
            <person name="Deng J."/>
            <person name="Jiang H."/>
            <person name="Liu Y."/>
            <person name="Qu J."/>
            <person name="Song X.-Z."/>
            <person name="Zhang L."/>
            <person name="Villasana D."/>
            <person name="Johnson A."/>
            <person name="Liu J."/>
            <person name="Liyanage D."/>
            <person name="Lorensuhewa L."/>
            <person name="Robinson T."/>
            <person name="Song A."/>
            <person name="Song B.-B."/>
            <person name="Dinh H."/>
            <person name="Thornton R."/>
            <person name="Coyle M."/>
            <person name="Francisco L."/>
            <person name="Jackson L."/>
            <person name="Javaid M."/>
            <person name="Korchina V."/>
            <person name="Kovar C."/>
            <person name="Mata R."/>
            <person name="Mathew T."/>
            <person name="Ngo R."/>
            <person name="Nguyen L."/>
            <person name="Nguyen N."/>
            <person name="Okwuonu G."/>
            <person name="Ongeri F."/>
            <person name="Pham C."/>
            <person name="Simmons D."/>
            <person name="Wilczek-Boney K."/>
            <person name="Hale W."/>
            <person name="Jakkamsetti A."/>
            <person name="Pham P."/>
            <person name="Ruth R."/>
            <person name="San Lucas F."/>
            <person name="Warren J."/>
            <person name="Zhang J."/>
            <person name="Zhao Z."/>
            <person name="Zhou C."/>
            <person name="Zhu D."/>
            <person name="Lee S."/>
            <person name="Bess C."/>
            <person name="Blankenburg K."/>
            <person name="Forbes L."/>
            <person name="Fu Q."/>
            <person name="Gubbala S."/>
            <person name="Hirani K."/>
            <person name="Jayaseelan J.C."/>
            <person name="Lara F."/>
            <person name="Munidasa M."/>
            <person name="Palculict T."/>
            <person name="Patil S."/>
            <person name="Pu L.-L."/>
            <person name="Saada N."/>
            <person name="Tang L."/>
            <person name="Weissenberger G."/>
            <person name="Zhu Y."/>
            <person name="Hemphill L."/>
            <person name="Shang Y."/>
            <person name="Youmans B."/>
            <person name="Ayvaz T."/>
            <person name="Ross M."/>
            <person name="Santibanez J."/>
            <person name="Aqrawi P."/>
            <person name="Gross S."/>
            <person name="Joshi V."/>
            <person name="Fowler G."/>
            <person name="Nazareth L."/>
            <person name="Reid J."/>
            <person name="Worley K."/>
            <person name="Petrosino J."/>
            <person name="Highlander S."/>
            <person name="Gibbs R."/>
        </authorList>
    </citation>
    <scope>NUCLEOTIDE SEQUENCE [LARGE SCALE GENOMIC DNA]</scope>
    <source>
        <strain evidence="4 5">DSM 10105</strain>
    </source>
</reference>
<dbReference type="InterPro" id="IPR002495">
    <property type="entry name" value="Glyco_trans_8"/>
</dbReference>
<dbReference type="PANTHER" id="PTHR13778:SF47">
    <property type="entry name" value="LIPOPOLYSACCHARIDE 1,3-GALACTOSYLTRANSFERASE"/>
    <property type="match status" value="1"/>
</dbReference>
<sequence length="320" mass="36717">MPTTVPIFYATDEKYAPFLSVSLTSLIANTDPTADTTYRILIVHRGLSEESQQLFRQMATDRIAIELYPMESYLIEAINSDRNKLNADYVTMTIYFRLFLSEMFPGLDKAIYLDADTVINADIAQLYRTDLGHDLIAAVADNFVAANPETVYYAEEGLGIPSDQYVNSGMLLMNLKAMREGHFTERFVQLLNKYHFESIAPDQDYLNVMCNGRIHYLDRRWNNMTGDGTEGPDHPKIIHYNLFGKPWHYRDAPLADYFWRYAEGSAYYPKLIAILKEFSQRDPSFDDKRKATMMTGAVSIPKNEVTFRKVAESGVDLRIQ</sequence>
<evidence type="ECO:0000256" key="3">
    <source>
        <dbReference type="ARBA" id="ARBA00022723"/>
    </source>
</evidence>
<dbReference type="PATRIC" id="fig|864564.6.peg.1506"/>
<dbReference type="RefSeq" id="WP_006288624.1">
    <property type="nucleotide sequence ID" value="NZ_AP012333.1"/>
</dbReference>
<dbReference type="InterPro" id="IPR050748">
    <property type="entry name" value="Glycosyltrans_8_dom-fam"/>
</dbReference>
<comment type="caution">
    <text evidence="4">The sequence shown here is derived from an EMBL/GenBank/DDBJ whole genome shotgun (WGS) entry which is preliminary data.</text>
</comment>
<gene>
    <name evidence="4" type="ORF">HMPREF0620_0208</name>
</gene>
<protein>
    <submittedName>
        <fullName evidence="4">Glycosyltransferase, family 8</fullName>
    </submittedName>
</protein>
<dbReference type="GO" id="GO:0016757">
    <property type="term" value="F:glycosyltransferase activity"/>
    <property type="evidence" value="ECO:0007669"/>
    <property type="project" value="UniProtKB-KW"/>
</dbReference>
<accession>E6JZQ7</accession>
<keyword evidence="1" id="KW-0328">Glycosyltransferase</keyword>
<organism evidence="4 5">
    <name type="scientific">Parascardovia denticolens DSM 10105 = JCM 12538</name>
    <dbReference type="NCBI Taxonomy" id="864564"/>
    <lineage>
        <taxon>Bacteria</taxon>
        <taxon>Bacillati</taxon>
        <taxon>Actinomycetota</taxon>
        <taxon>Actinomycetes</taxon>
        <taxon>Bifidobacteriales</taxon>
        <taxon>Bifidobacteriaceae</taxon>
        <taxon>Parascardovia</taxon>
    </lineage>
</organism>
<dbReference type="InterPro" id="IPR029044">
    <property type="entry name" value="Nucleotide-diphossugar_trans"/>
</dbReference>
<dbReference type="EMBL" id="AEON01000001">
    <property type="protein sequence ID" value="EFT83203.1"/>
    <property type="molecule type" value="Genomic_DNA"/>
</dbReference>
<proteinExistence type="predicted"/>
<evidence type="ECO:0000256" key="2">
    <source>
        <dbReference type="ARBA" id="ARBA00022679"/>
    </source>
</evidence>
<dbReference type="GO" id="GO:0046872">
    <property type="term" value="F:metal ion binding"/>
    <property type="evidence" value="ECO:0007669"/>
    <property type="project" value="UniProtKB-KW"/>
</dbReference>
<dbReference type="KEGG" id="pdo:PSDT_1374"/>
<dbReference type="eggNOG" id="COG1442">
    <property type="taxonomic scope" value="Bacteria"/>
</dbReference>
<keyword evidence="2 4" id="KW-0808">Transferase</keyword>
<dbReference type="AlphaFoldDB" id="E6JZQ7"/>
<dbReference type="Pfam" id="PF01501">
    <property type="entry name" value="Glyco_transf_8"/>
    <property type="match status" value="1"/>
</dbReference>
<dbReference type="Proteomes" id="UP000004946">
    <property type="component" value="Chromosome"/>
</dbReference>
<evidence type="ECO:0000256" key="1">
    <source>
        <dbReference type="ARBA" id="ARBA00022676"/>
    </source>
</evidence>
<evidence type="ECO:0000313" key="4">
    <source>
        <dbReference type="EMBL" id="EFT83203.1"/>
    </source>
</evidence>
<dbReference type="HOGENOM" id="CLU_050833_0_0_11"/>
<name>E6JZQ7_PARDN</name>